<proteinExistence type="predicted"/>
<evidence type="ECO:0000313" key="1">
    <source>
        <dbReference type="EMBL" id="QSX97976.1"/>
    </source>
</evidence>
<accession>A0AAJ4MWF7</accession>
<dbReference type="AlphaFoldDB" id="A0AAJ4MWF7"/>
<name>A0AAJ4MWF7_9BURK</name>
<sequence length="150" mass="16214">MAFENDFETVAGTKLYVCATRPADNTVAAFAALTWVEVGDITNVGGVKGREYNTSTLATVSNAHDREKKGSYKLPNAEMECAWVEDDAGQIIIEAAANNYTIPAFKLEKQGGGVRYFTAQVSKFIENMGTSNDTVKGAFTLLRQSDTLTA</sequence>
<evidence type="ECO:0008006" key="3">
    <source>
        <dbReference type="Google" id="ProtNLM"/>
    </source>
</evidence>
<dbReference type="EMBL" id="CP071520">
    <property type="protein sequence ID" value="QSX97976.1"/>
    <property type="molecule type" value="Genomic_DNA"/>
</dbReference>
<dbReference type="Proteomes" id="UP000662821">
    <property type="component" value="Chromosome"/>
</dbReference>
<dbReference type="RefSeq" id="WP_151093380.1">
    <property type="nucleotide sequence ID" value="NZ_CP071520.1"/>
</dbReference>
<dbReference type="Gene3D" id="4.10.410.40">
    <property type="match status" value="1"/>
</dbReference>
<gene>
    <name evidence="1" type="ORF">J3P46_08715</name>
</gene>
<protein>
    <recommendedName>
        <fullName evidence="3">Phage tail protein</fullName>
    </recommendedName>
</protein>
<evidence type="ECO:0000313" key="2">
    <source>
        <dbReference type="Proteomes" id="UP000662821"/>
    </source>
</evidence>
<reference evidence="1 2" key="1">
    <citation type="submission" date="2021-03" db="EMBL/GenBank/DDBJ databases">
        <title>Draft genome sequence of Janthinobacterium sp. strain PLB02 isolated from infected primmorphs (Lubomirskia baicalensis).</title>
        <authorList>
            <person name="Chernogor L.I."/>
            <person name="Belikov S.I."/>
            <person name="Petrushin I.S."/>
        </authorList>
    </citation>
    <scope>NUCLEOTIDE SEQUENCE [LARGE SCALE GENOMIC DNA]</scope>
    <source>
        <strain evidence="1 2">PLB02</strain>
    </source>
</reference>
<organism evidence="1 2">
    <name type="scientific">Janthinobacterium lividum</name>
    <dbReference type="NCBI Taxonomy" id="29581"/>
    <lineage>
        <taxon>Bacteria</taxon>
        <taxon>Pseudomonadati</taxon>
        <taxon>Pseudomonadota</taxon>
        <taxon>Betaproteobacteria</taxon>
        <taxon>Burkholderiales</taxon>
        <taxon>Oxalobacteraceae</taxon>
        <taxon>Janthinobacterium</taxon>
    </lineage>
</organism>